<protein>
    <recommendedName>
        <fullName evidence="2">EGF-like domain-containing protein</fullName>
    </recommendedName>
</protein>
<keyword evidence="1" id="KW-1015">Disulfide bond</keyword>
<dbReference type="EMBL" id="FN655153">
    <property type="protein sequence ID" value="CBY38183.1"/>
    <property type="molecule type" value="Genomic_DNA"/>
</dbReference>
<dbReference type="SUPFAM" id="SSF57196">
    <property type="entry name" value="EGF/Laminin"/>
    <property type="match status" value="1"/>
</dbReference>
<name>E4YRU1_OIKDI</name>
<reference evidence="3" key="1">
    <citation type="journal article" date="2010" name="Science">
        <title>Plasticity of animal genome architecture unmasked by rapid evolution of a pelagic tunicate.</title>
        <authorList>
            <person name="Denoeud F."/>
            <person name="Henriet S."/>
            <person name="Mungpakdee S."/>
            <person name="Aury J.M."/>
            <person name="Da Silva C."/>
            <person name="Brinkmann H."/>
            <person name="Mikhaleva J."/>
            <person name="Olsen L.C."/>
            <person name="Jubin C."/>
            <person name="Canestro C."/>
            <person name="Bouquet J.M."/>
            <person name="Danks G."/>
            <person name="Poulain J."/>
            <person name="Campsteijn C."/>
            <person name="Adamski M."/>
            <person name="Cross I."/>
            <person name="Yadetie F."/>
            <person name="Muffato M."/>
            <person name="Louis A."/>
            <person name="Butcher S."/>
            <person name="Tsagkogeorga G."/>
            <person name="Konrad A."/>
            <person name="Singh S."/>
            <person name="Jensen M.F."/>
            <person name="Cong E.H."/>
            <person name="Eikeseth-Otteraa H."/>
            <person name="Noel B."/>
            <person name="Anthouard V."/>
            <person name="Porcel B.M."/>
            <person name="Kachouri-Lafond R."/>
            <person name="Nishino A."/>
            <person name="Ugolini M."/>
            <person name="Chourrout P."/>
            <person name="Nishida H."/>
            <person name="Aasland R."/>
            <person name="Huzurbazar S."/>
            <person name="Westhof E."/>
            <person name="Delsuc F."/>
            <person name="Lehrach H."/>
            <person name="Reinhardt R."/>
            <person name="Weissenbach J."/>
            <person name="Roy S.W."/>
            <person name="Artiguenave F."/>
            <person name="Postlethwait J.H."/>
            <person name="Manak J.R."/>
            <person name="Thompson E.M."/>
            <person name="Jaillon O."/>
            <person name="Du Pasquier L."/>
            <person name="Boudinot P."/>
            <person name="Liberles D.A."/>
            <person name="Volff J.N."/>
            <person name="Philippe H."/>
            <person name="Lenhard B."/>
            <person name="Roest Crollius H."/>
            <person name="Wincker P."/>
            <person name="Chourrout D."/>
        </authorList>
    </citation>
    <scope>NUCLEOTIDE SEQUENCE [LARGE SCALE GENOMIC DNA]</scope>
</reference>
<dbReference type="CDD" id="cd00054">
    <property type="entry name" value="EGF_CA"/>
    <property type="match status" value="1"/>
</dbReference>
<dbReference type="PROSITE" id="PS50026">
    <property type="entry name" value="EGF_3"/>
    <property type="match status" value="1"/>
</dbReference>
<dbReference type="Gene3D" id="2.10.25.10">
    <property type="entry name" value="Laminin"/>
    <property type="match status" value="1"/>
</dbReference>
<dbReference type="AlphaFoldDB" id="E4YRU1"/>
<feature type="non-terminal residue" evidence="3">
    <location>
        <position position="112"/>
    </location>
</feature>
<comment type="caution">
    <text evidence="1">Lacks conserved residue(s) required for the propagation of feature annotation.</text>
</comment>
<dbReference type="Proteomes" id="UP000011014">
    <property type="component" value="Unassembled WGS sequence"/>
</dbReference>
<evidence type="ECO:0000256" key="1">
    <source>
        <dbReference type="PROSITE-ProRule" id="PRU00076"/>
    </source>
</evidence>
<gene>
    <name evidence="3" type="ORF">GSOID_T00031693001</name>
</gene>
<sequence length="112" mass="13254">MVILAKIGQRVWNKTRRIAIMALESNKKDEFGKYKTLFIPWKPATTFFRILTRCCLSCLFRIQKMVRRRNRMPCVNGGRTVNHDNNFVCRCKDGYTGRLCEQRFFQNLLASN</sequence>
<dbReference type="InterPro" id="IPR000742">
    <property type="entry name" value="EGF"/>
</dbReference>
<feature type="domain" description="EGF-like" evidence="2">
    <location>
        <begin position="65"/>
        <end position="101"/>
    </location>
</feature>
<keyword evidence="1" id="KW-0245">EGF-like domain</keyword>
<dbReference type="PROSITE" id="PS00022">
    <property type="entry name" value="EGF_1"/>
    <property type="match status" value="1"/>
</dbReference>
<dbReference type="PROSITE" id="PS01186">
    <property type="entry name" value="EGF_2"/>
    <property type="match status" value="1"/>
</dbReference>
<proteinExistence type="predicted"/>
<evidence type="ECO:0000259" key="2">
    <source>
        <dbReference type="PROSITE" id="PS50026"/>
    </source>
</evidence>
<evidence type="ECO:0000313" key="3">
    <source>
        <dbReference type="EMBL" id="CBY38183.1"/>
    </source>
</evidence>
<feature type="disulfide bond" evidence="1">
    <location>
        <begin position="91"/>
        <end position="100"/>
    </location>
</feature>
<accession>E4YRU1</accession>
<organism evidence="3">
    <name type="scientific">Oikopleura dioica</name>
    <name type="common">Tunicate</name>
    <dbReference type="NCBI Taxonomy" id="34765"/>
    <lineage>
        <taxon>Eukaryota</taxon>
        <taxon>Metazoa</taxon>
        <taxon>Chordata</taxon>
        <taxon>Tunicata</taxon>
        <taxon>Appendicularia</taxon>
        <taxon>Copelata</taxon>
        <taxon>Oikopleuridae</taxon>
        <taxon>Oikopleura</taxon>
    </lineage>
</organism>